<feature type="transmembrane region" description="Helical" evidence="2">
    <location>
        <begin position="20"/>
        <end position="37"/>
    </location>
</feature>
<keyword evidence="1" id="KW-0732">Signal</keyword>
<keyword evidence="3" id="KW-1185">Reference proteome</keyword>
<dbReference type="Proteomes" id="UP000887563">
    <property type="component" value="Unplaced"/>
</dbReference>
<sequence>MSRQKHSTTQSWLHFYSSQFYIYFYLFASIFLIFPSIQLKFDNDEFELNLQLIKHQPCAFRQDKSKWERKVEFEGGNEKEGPKLVPRPNETNCYSIGGKVTVYSEFKGEFSIYLELRSSANKKQVPEQCNNRKEDGCGGFGSCLYCDACQTLETNKELKAQLLLDGKPISCGEGVKPGIYENMELAFCLPNADEMLKSQGLTKETFKSLIQSEDGGNNVHSLGVFATIYVFDRDVRKLMQTQQKVENVYRKSKKSLFKDEPLPPDVYWSLPFNSLIKEQRAFVVCHKIFGNVQIRTQPIS</sequence>
<proteinExistence type="predicted"/>
<dbReference type="PANTHER" id="PTHR37976:SF1">
    <property type="entry name" value="PROTEIN CBG16926"/>
    <property type="match status" value="1"/>
</dbReference>
<dbReference type="SUPFAM" id="SSF63707">
    <property type="entry name" value="Ganglioside M2 (gm2) activator"/>
    <property type="match status" value="1"/>
</dbReference>
<evidence type="ECO:0000313" key="4">
    <source>
        <dbReference type="WBParaSite" id="Minc3s00828g17833"/>
    </source>
</evidence>
<evidence type="ECO:0000313" key="3">
    <source>
        <dbReference type="Proteomes" id="UP000887563"/>
    </source>
</evidence>
<keyword evidence="2" id="KW-1133">Transmembrane helix</keyword>
<dbReference type="WBParaSite" id="Minc3s00828g17833">
    <property type="protein sequence ID" value="Minc3s00828g17833"/>
    <property type="gene ID" value="Minc3s00828g17833"/>
</dbReference>
<dbReference type="AlphaFoldDB" id="A0A914LZC0"/>
<dbReference type="InterPro" id="IPR036846">
    <property type="entry name" value="GM2-AP_sf"/>
</dbReference>
<evidence type="ECO:0000256" key="1">
    <source>
        <dbReference type="ARBA" id="ARBA00022729"/>
    </source>
</evidence>
<accession>A0A914LZC0</accession>
<keyword evidence="2" id="KW-0472">Membrane</keyword>
<protein>
    <submittedName>
        <fullName evidence="4">Uncharacterized protein</fullName>
    </submittedName>
</protein>
<dbReference type="PANTHER" id="PTHR37976">
    <property type="entry name" value="PROTEIN CBG16927"/>
    <property type="match status" value="1"/>
</dbReference>
<organism evidence="3 4">
    <name type="scientific">Meloidogyne incognita</name>
    <name type="common">Southern root-knot nematode worm</name>
    <name type="synonym">Oxyuris incognita</name>
    <dbReference type="NCBI Taxonomy" id="6306"/>
    <lineage>
        <taxon>Eukaryota</taxon>
        <taxon>Metazoa</taxon>
        <taxon>Ecdysozoa</taxon>
        <taxon>Nematoda</taxon>
        <taxon>Chromadorea</taxon>
        <taxon>Rhabditida</taxon>
        <taxon>Tylenchina</taxon>
        <taxon>Tylenchomorpha</taxon>
        <taxon>Tylenchoidea</taxon>
        <taxon>Meloidogynidae</taxon>
        <taxon>Meloidogyninae</taxon>
        <taxon>Meloidogyne</taxon>
        <taxon>Meloidogyne incognita group</taxon>
    </lineage>
</organism>
<reference evidence="4" key="1">
    <citation type="submission" date="2022-11" db="UniProtKB">
        <authorList>
            <consortium name="WormBaseParasite"/>
        </authorList>
    </citation>
    <scope>IDENTIFICATION</scope>
</reference>
<name>A0A914LZC0_MELIC</name>
<keyword evidence="2" id="KW-0812">Transmembrane</keyword>
<evidence type="ECO:0000256" key="2">
    <source>
        <dbReference type="SAM" id="Phobius"/>
    </source>
</evidence>